<evidence type="ECO:0008006" key="3">
    <source>
        <dbReference type="Google" id="ProtNLM"/>
    </source>
</evidence>
<evidence type="ECO:0000313" key="1">
    <source>
        <dbReference type="EMBL" id="KAK7023241.1"/>
    </source>
</evidence>
<accession>A0AAW0BBZ4</accession>
<organism evidence="1 2">
    <name type="scientific">Favolaschia claudopus</name>
    <dbReference type="NCBI Taxonomy" id="2862362"/>
    <lineage>
        <taxon>Eukaryota</taxon>
        <taxon>Fungi</taxon>
        <taxon>Dikarya</taxon>
        <taxon>Basidiomycota</taxon>
        <taxon>Agaricomycotina</taxon>
        <taxon>Agaricomycetes</taxon>
        <taxon>Agaricomycetidae</taxon>
        <taxon>Agaricales</taxon>
        <taxon>Marasmiineae</taxon>
        <taxon>Mycenaceae</taxon>
        <taxon>Favolaschia</taxon>
    </lineage>
</organism>
<protein>
    <recommendedName>
        <fullName evidence="3">F-box domain-containing protein</fullName>
    </recommendedName>
</protein>
<keyword evidence="2" id="KW-1185">Reference proteome</keyword>
<name>A0AAW0BBZ4_9AGAR</name>
<dbReference type="EMBL" id="JAWWNJ010000036">
    <property type="protein sequence ID" value="KAK7023241.1"/>
    <property type="molecule type" value="Genomic_DNA"/>
</dbReference>
<dbReference type="Proteomes" id="UP001362999">
    <property type="component" value="Unassembled WGS sequence"/>
</dbReference>
<sequence length="318" mass="36139">MLPSESEHPYLPPELEREIFEAAAAQYPNTIPALFLVSHRVYDWVGKIKYRTIFPRRETDSSPKFDPTCSPMELLEAIDSKQKHASFFSSRVKHLFLQNLNHANLVAILSECNKIDSLVLLNPLTSPGQFFSLEELWVIHPIKLGLRFNEVTKAMDLEIIPQPIHPVLTSVTHLDLYDDRHRNDLADQLALLPTLTHLSIWTGSRSSAEMSAILVKCRSLQALVDMHGGFIDENETHPTFHENERSACTDDLRFVSVSLDEDMHLADWIIGTQGGIDFWAQADRFIAKRRRGEIQPSLFISCDICLVSSMSAYRLADT</sequence>
<evidence type="ECO:0000313" key="2">
    <source>
        <dbReference type="Proteomes" id="UP001362999"/>
    </source>
</evidence>
<gene>
    <name evidence="1" type="ORF">R3P38DRAFT_2628229</name>
</gene>
<dbReference type="AlphaFoldDB" id="A0AAW0BBZ4"/>
<comment type="caution">
    <text evidence="1">The sequence shown here is derived from an EMBL/GenBank/DDBJ whole genome shotgun (WGS) entry which is preliminary data.</text>
</comment>
<reference evidence="1 2" key="1">
    <citation type="journal article" date="2024" name="J Genomics">
        <title>Draft genome sequencing and assembly of Favolaschia claudopus CIRM-BRFM 2984 isolated from oak limbs.</title>
        <authorList>
            <person name="Navarro D."/>
            <person name="Drula E."/>
            <person name="Chaduli D."/>
            <person name="Cazenave R."/>
            <person name="Ahrendt S."/>
            <person name="Wang J."/>
            <person name="Lipzen A."/>
            <person name="Daum C."/>
            <person name="Barry K."/>
            <person name="Grigoriev I.V."/>
            <person name="Favel A."/>
            <person name="Rosso M.N."/>
            <person name="Martin F."/>
        </authorList>
    </citation>
    <scope>NUCLEOTIDE SEQUENCE [LARGE SCALE GENOMIC DNA]</scope>
    <source>
        <strain evidence="1 2">CIRM-BRFM 2984</strain>
    </source>
</reference>
<proteinExistence type="predicted"/>
<dbReference type="SUPFAM" id="SSF52047">
    <property type="entry name" value="RNI-like"/>
    <property type="match status" value="1"/>
</dbReference>